<dbReference type="InterPro" id="IPR044670">
    <property type="entry name" value="SOFL"/>
</dbReference>
<feature type="compositionally biased region" description="Basic and acidic residues" evidence="7">
    <location>
        <begin position="1"/>
        <end position="16"/>
    </location>
</feature>
<dbReference type="EMBL" id="RXGB01001217">
    <property type="protein sequence ID" value="TMW99817.1"/>
    <property type="molecule type" value="Genomic_DNA"/>
</dbReference>
<dbReference type="PANTHER" id="PTHR33347">
    <property type="entry name" value="OSJNBA0091C07.3 PROTEIN"/>
    <property type="match status" value="1"/>
</dbReference>
<dbReference type="PANTHER" id="PTHR33347:SF31">
    <property type="entry name" value="PROTEIN SOB FIVE-LIKE 1"/>
    <property type="match status" value="1"/>
</dbReference>
<comment type="similarity">
    <text evidence="6">Belongs to the SOFL plant protein family.</text>
</comment>
<evidence type="ECO:0000313" key="8">
    <source>
        <dbReference type="EMBL" id="TMW99817.1"/>
    </source>
</evidence>
<protein>
    <submittedName>
        <fullName evidence="8">Uncharacterized protein</fullName>
    </submittedName>
</protein>
<evidence type="ECO:0000256" key="3">
    <source>
        <dbReference type="ARBA" id="ARBA00022712"/>
    </source>
</evidence>
<comment type="caution">
    <text evidence="8">The sequence shown here is derived from an EMBL/GenBank/DDBJ whole genome shotgun (WGS) entry which is preliminary data.</text>
</comment>
<evidence type="ECO:0000256" key="6">
    <source>
        <dbReference type="ARBA" id="ARBA00024199"/>
    </source>
</evidence>
<proteinExistence type="inferred from homology"/>
<accession>A0A6N2BZV9</accession>
<evidence type="ECO:0000256" key="5">
    <source>
        <dbReference type="ARBA" id="ARBA00023242"/>
    </source>
</evidence>
<evidence type="ECO:0000256" key="7">
    <source>
        <dbReference type="SAM" id="MobiDB-lite"/>
    </source>
</evidence>
<keyword evidence="2" id="KW-0963">Cytoplasm</keyword>
<comment type="subcellular location">
    <subcellularLocation>
        <location evidence="1">Cytoplasm</location>
    </subcellularLocation>
</comment>
<feature type="region of interest" description="Disordered" evidence="7">
    <location>
        <begin position="1"/>
        <end position="148"/>
    </location>
</feature>
<keyword evidence="5" id="KW-0539">Nucleus</keyword>
<sequence length="148" mass="16185">MDPKSHIFNEGEECHSSESGWTMYIGSPTNDEDDEMNCEGDFDDEDGVLGQGRRKKIMNVVVDDDDDDDNDTDDSMASDASSGPSHHIVRNANKSIIIPKEKGNGNNKASLKKGSGKNQDKGRYSVFSAKVPSSSEKVKKSIWKGKGK</sequence>
<dbReference type="GO" id="GO:0005737">
    <property type="term" value="C:cytoplasm"/>
    <property type="evidence" value="ECO:0007669"/>
    <property type="project" value="UniProtKB-SubCell"/>
</dbReference>
<keyword evidence="3" id="KW-0203">Cytokinin biosynthesis</keyword>
<dbReference type="GO" id="GO:0009691">
    <property type="term" value="P:cytokinin biosynthetic process"/>
    <property type="evidence" value="ECO:0007669"/>
    <property type="project" value="UniProtKB-KW"/>
</dbReference>
<keyword evidence="4" id="KW-0932">Cytokinin signaling pathway</keyword>
<dbReference type="AlphaFoldDB" id="A0A6N2BZV9"/>
<organism evidence="8">
    <name type="scientific">Solanum chilense</name>
    <name type="common">Tomato</name>
    <name type="synonym">Lycopersicon chilense</name>
    <dbReference type="NCBI Taxonomy" id="4083"/>
    <lineage>
        <taxon>Eukaryota</taxon>
        <taxon>Viridiplantae</taxon>
        <taxon>Streptophyta</taxon>
        <taxon>Embryophyta</taxon>
        <taxon>Tracheophyta</taxon>
        <taxon>Spermatophyta</taxon>
        <taxon>Magnoliopsida</taxon>
        <taxon>eudicotyledons</taxon>
        <taxon>Gunneridae</taxon>
        <taxon>Pentapetalae</taxon>
        <taxon>asterids</taxon>
        <taxon>lamiids</taxon>
        <taxon>Solanales</taxon>
        <taxon>Solanaceae</taxon>
        <taxon>Solanoideae</taxon>
        <taxon>Solaneae</taxon>
        <taxon>Solanum</taxon>
        <taxon>Solanum subgen. Lycopersicon</taxon>
    </lineage>
</organism>
<feature type="compositionally biased region" description="Acidic residues" evidence="7">
    <location>
        <begin position="62"/>
        <end position="76"/>
    </location>
</feature>
<gene>
    <name evidence="8" type="ORF">EJD97_001915</name>
</gene>
<name>A0A6N2BZV9_SOLCI</name>
<evidence type="ECO:0000256" key="4">
    <source>
        <dbReference type="ARBA" id="ARBA00022864"/>
    </source>
</evidence>
<feature type="compositionally biased region" description="Acidic residues" evidence="7">
    <location>
        <begin position="30"/>
        <end position="47"/>
    </location>
</feature>
<evidence type="ECO:0000256" key="2">
    <source>
        <dbReference type="ARBA" id="ARBA00022490"/>
    </source>
</evidence>
<evidence type="ECO:0000256" key="1">
    <source>
        <dbReference type="ARBA" id="ARBA00004496"/>
    </source>
</evidence>
<reference evidence="8" key="1">
    <citation type="submission" date="2019-05" db="EMBL/GenBank/DDBJ databases">
        <title>The de novo reference genome and transcriptome assemblies of the wild tomato species Solanum chilense.</title>
        <authorList>
            <person name="Stam R."/>
            <person name="Nosenko T."/>
            <person name="Hoerger A.C."/>
            <person name="Stephan W."/>
            <person name="Seidel M.A."/>
            <person name="Kuhn J.M.M."/>
            <person name="Haberer G."/>
            <person name="Tellier A."/>
        </authorList>
    </citation>
    <scope>NUCLEOTIDE SEQUENCE</scope>
    <source>
        <tissue evidence="8">Mature leaves</tissue>
    </source>
</reference>
<dbReference type="GO" id="GO:0009736">
    <property type="term" value="P:cytokinin-activated signaling pathway"/>
    <property type="evidence" value="ECO:0007669"/>
    <property type="project" value="UniProtKB-KW"/>
</dbReference>